<comment type="caution">
    <text evidence="7">The sequence shown here is derived from an EMBL/GenBank/DDBJ whole genome shotgun (WGS) entry which is preliminary data.</text>
</comment>
<dbReference type="Gene3D" id="2.60.40.10">
    <property type="entry name" value="Immunoglobulins"/>
    <property type="match status" value="1"/>
</dbReference>
<dbReference type="Gene3D" id="2.60.40.420">
    <property type="entry name" value="Cupredoxins - blue copper proteins"/>
    <property type="match status" value="1"/>
</dbReference>
<dbReference type="PROSITE" id="PS00078">
    <property type="entry name" value="COX2"/>
    <property type="match status" value="1"/>
</dbReference>
<dbReference type="InterPro" id="IPR051403">
    <property type="entry name" value="NosZ/Cyto_c_oxidase_sub2"/>
</dbReference>
<evidence type="ECO:0000256" key="2">
    <source>
        <dbReference type="ARBA" id="ARBA00022723"/>
    </source>
</evidence>
<accession>A0A202E4D5</accession>
<evidence type="ECO:0000256" key="1">
    <source>
        <dbReference type="ARBA" id="ARBA00004196"/>
    </source>
</evidence>
<feature type="region of interest" description="Disordered" evidence="4">
    <location>
        <begin position="250"/>
        <end position="272"/>
    </location>
</feature>
<keyword evidence="8" id="KW-1185">Reference proteome</keyword>
<dbReference type="InterPro" id="IPR008972">
    <property type="entry name" value="Cupredoxin"/>
</dbReference>
<dbReference type="InterPro" id="IPR013783">
    <property type="entry name" value="Ig-like_fold"/>
</dbReference>
<evidence type="ECO:0000256" key="3">
    <source>
        <dbReference type="ARBA" id="ARBA00023008"/>
    </source>
</evidence>
<proteinExistence type="predicted"/>
<evidence type="ECO:0000313" key="7">
    <source>
        <dbReference type="EMBL" id="OVE83081.1"/>
    </source>
</evidence>
<keyword evidence="5" id="KW-1133">Transmembrane helix</keyword>
<dbReference type="PANTHER" id="PTHR42838">
    <property type="entry name" value="CYTOCHROME C OXIDASE SUBUNIT II"/>
    <property type="match status" value="1"/>
</dbReference>
<dbReference type="GO" id="GO:0004129">
    <property type="term" value="F:cytochrome-c oxidase activity"/>
    <property type="evidence" value="ECO:0007669"/>
    <property type="project" value="InterPro"/>
</dbReference>
<feature type="domain" description="Cytochrome oxidase subunit II copper A binding" evidence="6">
    <location>
        <begin position="65"/>
        <end position="167"/>
    </location>
</feature>
<dbReference type="OrthoDB" id="27522at2157"/>
<dbReference type="Pfam" id="PF00116">
    <property type="entry name" value="COX2"/>
    <property type="match status" value="1"/>
</dbReference>
<dbReference type="InterPro" id="IPR034214">
    <property type="entry name" value="Ba3_CcO_II_C"/>
</dbReference>
<keyword evidence="2" id="KW-0479">Metal-binding</keyword>
<name>A0A202E4D5_9EURY</name>
<dbReference type="PROSITE" id="PS50857">
    <property type="entry name" value="COX2_CUA"/>
    <property type="match status" value="1"/>
</dbReference>
<dbReference type="GO" id="GO:0005507">
    <property type="term" value="F:copper ion binding"/>
    <property type="evidence" value="ECO:0007669"/>
    <property type="project" value="InterPro"/>
</dbReference>
<dbReference type="InterPro" id="IPR001505">
    <property type="entry name" value="Copper_CuA"/>
</dbReference>
<dbReference type="GO" id="GO:0016020">
    <property type="term" value="C:membrane"/>
    <property type="evidence" value="ECO:0007669"/>
    <property type="project" value="InterPro"/>
</dbReference>
<evidence type="ECO:0000259" key="6">
    <source>
        <dbReference type="PROSITE" id="PS50857"/>
    </source>
</evidence>
<sequence length="272" mass="29384">MNIHTYEKLWLVAAMVLIVGFIATITYGSVALGITMVGDQEPTVEPGELNDDERFGDPGVEHVGENQYDAYVVAQTFAFRPEVLEVPANSDVTFYVTSRDVIHSYSVVGTNINTMVIPGEVAQMTVEFDDPGEYGVVCNEYCGFNHHEMEGQIHVVPEDEFTLTELSATAPDEVTLDEDVTIDVTVQNGLLDDIETEVTLESANETMETTLSVAGDTSEETTFTLEASELGEGDHDWTVTADGEEVSGTVTVMTDSEDDADDAAATGGDADE</sequence>
<organism evidence="7 8">
    <name type="scientific">Natronolimnobius baerhuensis</name>
    <dbReference type="NCBI Taxonomy" id="253108"/>
    <lineage>
        <taxon>Archaea</taxon>
        <taxon>Methanobacteriati</taxon>
        <taxon>Methanobacteriota</taxon>
        <taxon>Stenosarchaea group</taxon>
        <taxon>Halobacteria</taxon>
        <taxon>Halobacteriales</taxon>
        <taxon>Natrialbaceae</taxon>
        <taxon>Natronolimnobius</taxon>
    </lineage>
</organism>
<evidence type="ECO:0000256" key="4">
    <source>
        <dbReference type="SAM" id="MobiDB-lite"/>
    </source>
</evidence>
<dbReference type="CDD" id="cd13913">
    <property type="entry name" value="ba3_CcO_II_C"/>
    <property type="match status" value="1"/>
</dbReference>
<protein>
    <submittedName>
        <fullName evidence="7">Cytochrome C oxidase subunit II</fullName>
    </submittedName>
</protein>
<dbReference type="PANTHER" id="PTHR42838:SF2">
    <property type="entry name" value="NITROUS-OXIDE REDUCTASE"/>
    <property type="match status" value="1"/>
</dbReference>
<keyword evidence="5" id="KW-0812">Transmembrane</keyword>
<dbReference type="AlphaFoldDB" id="A0A202E4D5"/>
<evidence type="ECO:0000313" key="8">
    <source>
        <dbReference type="Proteomes" id="UP000196084"/>
    </source>
</evidence>
<reference evidence="7 8" key="1">
    <citation type="submission" date="2017-02" db="EMBL/GenBank/DDBJ databases">
        <title>Natronthermophilus aegyptiacus gen. nov.,sp. nov., an aerobic, extremely halophilic alkalithermophilic archaeon isolated from the athalassohaline Wadi An Natrun, Egypt.</title>
        <authorList>
            <person name="Zhao B."/>
        </authorList>
    </citation>
    <scope>NUCLEOTIDE SEQUENCE [LARGE SCALE GENOMIC DNA]</scope>
    <source>
        <strain evidence="7 8">CGMCC 1.3597</strain>
    </source>
</reference>
<dbReference type="EMBL" id="MWPH01000004">
    <property type="protein sequence ID" value="OVE83081.1"/>
    <property type="molecule type" value="Genomic_DNA"/>
</dbReference>
<evidence type="ECO:0000256" key="5">
    <source>
        <dbReference type="SAM" id="Phobius"/>
    </source>
</evidence>
<gene>
    <name evidence="7" type="ORF">B2G88_16840</name>
</gene>
<keyword evidence="5" id="KW-0472">Membrane</keyword>
<dbReference type="SUPFAM" id="SSF49503">
    <property type="entry name" value="Cupredoxins"/>
    <property type="match status" value="1"/>
</dbReference>
<dbReference type="Proteomes" id="UP000196084">
    <property type="component" value="Unassembled WGS sequence"/>
</dbReference>
<dbReference type="RefSeq" id="WP_054861849.1">
    <property type="nucleotide sequence ID" value="NZ_MWPH01000004.1"/>
</dbReference>
<dbReference type="InterPro" id="IPR002429">
    <property type="entry name" value="CcO_II-like_C"/>
</dbReference>
<keyword evidence="3" id="KW-0186">Copper</keyword>
<feature type="transmembrane region" description="Helical" evidence="5">
    <location>
        <begin position="9"/>
        <end position="34"/>
    </location>
</feature>
<feature type="compositionally biased region" description="Low complexity" evidence="4">
    <location>
        <begin position="263"/>
        <end position="272"/>
    </location>
</feature>
<comment type="subcellular location">
    <subcellularLocation>
        <location evidence="1">Cell envelope</location>
    </subcellularLocation>
</comment>